<dbReference type="RefSeq" id="WP_063367295.1">
    <property type="nucleotide sequence ID" value="NZ_AUYC01000018.1"/>
</dbReference>
<dbReference type="EMBL" id="AUYC01000018">
    <property type="protein sequence ID" value="KZN65278.1"/>
    <property type="molecule type" value="Genomic_DNA"/>
</dbReference>
<evidence type="ECO:0000313" key="1">
    <source>
        <dbReference type="EMBL" id="KZN65278.1"/>
    </source>
</evidence>
<reference evidence="1 2" key="1">
    <citation type="submission" date="2013-07" db="EMBL/GenBank/DDBJ databases">
        <title>Comparative Genomic and Metabolomic Analysis of Twelve Strains of Pseudoalteromonas luteoviolacea.</title>
        <authorList>
            <person name="Vynne N.G."/>
            <person name="Mansson M."/>
            <person name="Gram L."/>
        </authorList>
    </citation>
    <scope>NUCLEOTIDE SEQUENCE [LARGE SCALE GENOMIC DNA]</scope>
    <source>
        <strain evidence="1 2">CPMOR-1</strain>
    </source>
</reference>
<evidence type="ECO:0000313" key="2">
    <source>
        <dbReference type="Proteomes" id="UP000076486"/>
    </source>
</evidence>
<accession>A0A167LV54</accession>
<dbReference type="Proteomes" id="UP000076486">
    <property type="component" value="Unassembled WGS sequence"/>
</dbReference>
<proteinExistence type="predicted"/>
<sequence length="94" mass="10608">MNEFNTDNSAQPTAQDQYRVVGTFTYLEHGNHVSKPLLAIELESILEGREAFLSCSEEAAKKLTNAQKKVDSIDQVIRNFDFKTSAPRKDEEVC</sequence>
<dbReference type="PATRIC" id="fig|1365248.3.peg.1481"/>
<dbReference type="AlphaFoldDB" id="A0A167LV54"/>
<protein>
    <submittedName>
        <fullName evidence="1">Uncharacterized protein</fullName>
    </submittedName>
</protein>
<organism evidence="1 2">
    <name type="scientific">Pseudoalteromonas luteoviolacea CPMOR-1</name>
    <dbReference type="NCBI Taxonomy" id="1365248"/>
    <lineage>
        <taxon>Bacteria</taxon>
        <taxon>Pseudomonadati</taxon>
        <taxon>Pseudomonadota</taxon>
        <taxon>Gammaproteobacteria</taxon>
        <taxon>Alteromonadales</taxon>
        <taxon>Pseudoalteromonadaceae</taxon>
        <taxon>Pseudoalteromonas</taxon>
    </lineage>
</organism>
<name>A0A167LV54_9GAMM</name>
<gene>
    <name evidence="1" type="ORF">N473_01530</name>
</gene>
<comment type="caution">
    <text evidence="1">The sequence shown here is derived from an EMBL/GenBank/DDBJ whole genome shotgun (WGS) entry which is preliminary data.</text>
</comment>